<dbReference type="HAMAP" id="MF_01114">
    <property type="entry name" value="RecX"/>
    <property type="match status" value="1"/>
</dbReference>
<evidence type="ECO:0000256" key="3">
    <source>
        <dbReference type="ARBA" id="ARBA00018111"/>
    </source>
</evidence>
<name>A0A223KL84_9BACI</name>
<dbReference type="KEGG" id="bcoh:BC6307_02700"/>
<protein>
    <recommendedName>
        <fullName evidence="3 5">Regulatory protein RecX</fullName>
    </recommendedName>
</protein>
<proteinExistence type="inferred from homology"/>
<evidence type="ECO:0000259" key="8">
    <source>
        <dbReference type="Pfam" id="PF21982"/>
    </source>
</evidence>
<dbReference type="Pfam" id="PF21982">
    <property type="entry name" value="RecX_HTH1"/>
    <property type="match status" value="1"/>
</dbReference>
<reference evidence="9 10" key="1">
    <citation type="submission" date="2016-12" db="EMBL/GenBank/DDBJ databases">
        <title>The whole genome sequencing and assembly of Bacillus cohnii DSM 6307T strain.</title>
        <authorList>
            <person name="Lee Y.-J."/>
            <person name="Yi H."/>
            <person name="Bahn Y.-S."/>
            <person name="Kim J.F."/>
            <person name="Lee D.-W."/>
        </authorList>
    </citation>
    <scope>NUCLEOTIDE SEQUENCE [LARGE SCALE GENOMIC DNA]</scope>
    <source>
        <strain evidence="9 10">DSM 6307</strain>
    </source>
</reference>
<evidence type="ECO:0000313" key="10">
    <source>
        <dbReference type="Proteomes" id="UP000215224"/>
    </source>
</evidence>
<evidence type="ECO:0000256" key="4">
    <source>
        <dbReference type="ARBA" id="ARBA00022490"/>
    </source>
</evidence>
<evidence type="ECO:0000256" key="2">
    <source>
        <dbReference type="ARBA" id="ARBA00009695"/>
    </source>
</evidence>
<feature type="domain" description="RecX first three-helical" evidence="8">
    <location>
        <begin position="69"/>
        <end position="105"/>
    </location>
</feature>
<dbReference type="InterPro" id="IPR053924">
    <property type="entry name" value="RecX_HTH_2nd"/>
</dbReference>
<dbReference type="InterPro" id="IPR003783">
    <property type="entry name" value="Regulatory_RecX"/>
</dbReference>
<sequence>MGIVTKIQVQKNNKSRFNIYMDNGSGEEYAFAVSEDTLIKFHLSKGKELDELQIEEILYGDQIHKATLAAMNFLSYRMRTRKEIEDFLAEKEIESFVRAEVIKKLEEQLLINDEEFARSYVRTQMNTTLKGPEVISRELREKGVSPTIIEEALVEFSFSTQLEHVVKLIEKYSGKYRKDSYKIMLQKLDMTLKRKGYPTTVIQEAFKNVEIEQDTSEEWESLQKAAEKYERKYVKLPPYEYKMKMKGALYRKGFPMELIDRYVEEIEED</sequence>
<dbReference type="EMBL" id="CP018866">
    <property type="protein sequence ID" value="AST90269.1"/>
    <property type="molecule type" value="Genomic_DNA"/>
</dbReference>
<dbReference type="STRING" id="1314751.GCA_001591425_04785"/>
<evidence type="ECO:0000256" key="1">
    <source>
        <dbReference type="ARBA" id="ARBA00004496"/>
    </source>
</evidence>
<organism evidence="9 10">
    <name type="scientific">Sutcliffiella cohnii</name>
    <dbReference type="NCBI Taxonomy" id="33932"/>
    <lineage>
        <taxon>Bacteria</taxon>
        <taxon>Bacillati</taxon>
        <taxon>Bacillota</taxon>
        <taxon>Bacilli</taxon>
        <taxon>Bacillales</taxon>
        <taxon>Bacillaceae</taxon>
        <taxon>Sutcliffiella</taxon>
    </lineage>
</organism>
<evidence type="ECO:0000313" key="9">
    <source>
        <dbReference type="EMBL" id="AST90269.1"/>
    </source>
</evidence>
<dbReference type="Pfam" id="PF21981">
    <property type="entry name" value="RecX_HTH3"/>
    <property type="match status" value="1"/>
</dbReference>
<accession>A0A223KL84</accession>
<dbReference type="RefSeq" id="WP_066421438.1">
    <property type="nucleotide sequence ID" value="NZ_CP018866.1"/>
</dbReference>
<dbReference type="AlphaFoldDB" id="A0A223KL84"/>
<dbReference type="PANTHER" id="PTHR33602:SF1">
    <property type="entry name" value="REGULATORY PROTEIN RECX FAMILY PROTEIN"/>
    <property type="match status" value="1"/>
</dbReference>
<dbReference type="Gene3D" id="1.10.10.10">
    <property type="entry name" value="Winged helix-like DNA-binding domain superfamily/Winged helix DNA-binding domain"/>
    <property type="match status" value="4"/>
</dbReference>
<comment type="subcellular location">
    <subcellularLocation>
        <location evidence="1 5">Cytoplasm</location>
    </subcellularLocation>
</comment>
<keyword evidence="10" id="KW-1185">Reference proteome</keyword>
<dbReference type="Proteomes" id="UP000215224">
    <property type="component" value="Chromosome"/>
</dbReference>
<comment type="function">
    <text evidence="5">Modulates RecA activity.</text>
</comment>
<keyword evidence="4 5" id="KW-0963">Cytoplasm</keyword>
<evidence type="ECO:0000259" key="7">
    <source>
        <dbReference type="Pfam" id="PF21981"/>
    </source>
</evidence>
<dbReference type="Pfam" id="PF02631">
    <property type="entry name" value="RecX_HTH2"/>
    <property type="match status" value="1"/>
</dbReference>
<feature type="domain" description="RecX third three-helical" evidence="7">
    <location>
        <begin position="217"/>
        <end position="263"/>
    </location>
</feature>
<dbReference type="InterPro" id="IPR053925">
    <property type="entry name" value="RecX_HTH_3rd"/>
</dbReference>
<dbReference type="InterPro" id="IPR053926">
    <property type="entry name" value="RecX_HTH_1st"/>
</dbReference>
<evidence type="ECO:0000259" key="6">
    <source>
        <dbReference type="Pfam" id="PF02631"/>
    </source>
</evidence>
<dbReference type="GO" id="GO:0006282">
    <property type="term" value="P:regulation of DNA repair"/>
    <property type="evidence" value="ECO:0007669"/>
    <property type="project" value="UniProtKB-UniRule"/>
</dbReference>
<dbReference type="NCBIfam" id="NF010733">
    <property type="entry name" value="PRK14135.1"/>
    <property type="match status" value="1"/>
</dbReference>
<comment type="similarity">
    <text evidence="2 5">Belongs to the RecX family.</text>
</comment>
<dbReference type="GO" id="GO:0005737">
    <property type="term" value="C:cytoplasm"/>
    <property type="evidence" value="ECO:0007669"/>
    <property type="project" value="UniProtKB-SubCell"/>
</dbReference>
<gene>
    <name evidence="5" type="primary">recX</name>
    <name evidence="9" type="ORF">BC6307_02700</name>
</gene>
<dbReference type="InterPro" id="IPR036388">
    <property type="entry name" value="WH-like_DNA-bd_sf"/>
</dbReference>
<feature type="domain" description="RecX second three-helical" evidence="6">
    <location>
        <begin position="112"/>
        <end position="153"/>
    </location>
</feature>
<dbReference type="PANTHER" id="PTHR33602">
    <property type="entry name" value="REGULATORY PROTEIN RECX FAMILY PROTEIN"/>
    <property type="match status" value="1"/>
</dbReference>
<evidence type="ECO:0000256" key="5">
    <source>
        <dbReference type="HAMAP-Rule" id="MF_01114"/>
    </source>
</evidence>